<dbReference type="PANTHER" id="PTHR34698">
    <property type="entry name" value="5-OXOPROLINASE SUBUNIT B"/>
    <property type="match status" value="1"/>
</dbReference>
<dbReference type="Gene3D" id="2.40.100.10">
    <property type="entry name" value="Cyclophilin-like"/>
    <property type="match status" value="1"/>
</dbReference>
<name>A0A839F0T4_9GAMM</name>
<evidence type="ECO:0000313" key="5">
    <source>
        <dbReference type="EMBL" id="MBA8885934.1"/>
    </source>
</evidence>
<dbReference type="GO" id="GO:0016787">
    <property type="term" value="F:hydrolase activity"/>
    <property type="evidence" value="ECO:0007669"/>
    <property type="project" value="UniProtKB-KW"/>
</dbReference>
<dbReference type="SUPFAM" id="SSF50891">
    <property type="entry name" value="Cyclophilin-like"/>
    <property type="match status" value="1"/>
</dbReference>
<dbReference type="Gene3D" id="3.30.1360.40">
    <property type="match status" value="1"/>
</dbReference>
<dbReference type="InterPro" id="IPR010016">
    <property type="entry name" value="PxpB"/>
</dbReference>
<dbReference type="SMART" id="SM00796">
    <property type="entry name" value="AHS1"/>
    <property type="match status" value="1"/>
</dbReference>
<reference evidence="5 6" key="1">
    <citation type="submission" date="2020-07" db="EMBL/GenBank/DDBJ databases">
        <title>Genomic Encyclopedia of Type Strains, Phase IV (KMG-V): Genome sequencing to study the core and pangenomes of soil and plant-associated prokaryotes.</title>
        <authorList>
            <person name="Whitman W."/>
        </authorList>
    </citation>
    <scope>NUCLEOTIDE SEQUENCE [LARGE SCALE GENOMIC DNA]</scope>
    <source>
        <strain evidence="5 6">RH2WT43</strain>
    </source>
</reference>
<sequence length="243" mass="25412">MTPPRAQPPAFDVEPLGESALLLRFGERIDAASNARVHAAVGALRAAALPGLVDIVPAYASLALHYEPAAWNEGGTAPWRRLADAVRGALATAVDAPMPSTRTVDVPVCYGGEHGPDLDALATTLGLDAASVAARHACGDYRVAMLGFAPGFPYLLGLDAALHAPRHARPRTRVPRGSVAIGGAQTGIYPSELPGGWQLIGRTPLVLFDPLREPACLLAPGDVVRFRAITPAAFEAIEREAAR</sequence>
<dbReference type="GO" id="GO:0005524">
    <property type="term" value="F:ATP binding"/>
    <property type="evidence" value="ECO:0007669"/>
    <property type="project" value="UniProtKB-KW"/>
</dbReference>
<dbReference type="RefSeq" id="WP_259392790.1">
    <property type="nucleotide sequence ID" value="NZ_JACGXL010000001.1"/>
</dbReference>
<keyword evidence="2" id="KW-0378">Hydrolase</keyword>
<dbReference type="SUPFAM" id="SSF160467">
    <property type="entry name" value="PH0987 N-terminal domain-like"/>
    <property type="match status" value="1"/>
</dbReference>
<dbReference type="Pfam" id="PF02682">
    <property type="entry name" value="CT_C_D"/>
    <property type="match status" value="1"/>
</dbReference>
<dbReference type="NCBIfam" id="TIGR00370">
    <property type="entry name" value="5-oxoprolinase subunit PxpB"/>
    <property type="match status" value="1"/>
</dbReference>
<evidence type="ECO:0000256" key="1">
    <source>
        <dbReference type="ARBA" id="ARBA00022741"/>
    </source>
</evidence>
<evidence type="ECO:0000256" key="3">
    <source>
        <dbReference type="ARBA" id="ARBA00022840"/>
    </source>
</evidence>
<feature type="domain" description="Carboxyltransferase" evidence="4">
    <location>
        <begin position="11"/>
        <end position="218"/>
    </location>
</feature>
<protein>
    <submittedName>
        <fullName evidence="5">KipI family sensor histidine kinase inhibitor</fullName>
    </submittedName>
</protein>
<keyword evidence="1" id="KW-0547">Nucleotide-binding</keyword>
<keyword evidence="3" id="KW-0067">ATP-binding</keyword>
<evidence type="ECO:0000259" key="4">
    <source>
        <dbReference type="SMART" id="SM00796"/>
    </source>
</evidence>
<dbReference type="InterPro" id="IPR003833">
    <property type="entry name" value="CT_C_D"/>
</dbReference>
<dbReference type="AlphaFoldDB" id="A0A839F0T4"/>
<dbReference type="EMBL" id="JACGXL010000001">
    <property type="protein sequence ID" value="MBA8885934.1"/>
    <property type="molecule type" value="Genomic_DNA"/>
</dbReference>
<keyword evidence="6" id="KW-1185">Reference proteome</keyword>
<comment type="caution">
    <text evidence="5">The sequence shown here is derived from an EMBL/GenBank/DDBJ whole genome shotgun (WGS) entry which is preliminary data.</text>
</comment>
<evidence type="ECO:0000313" key="6">
    <source>
        <dbReference type="Proteomes" id="UP000550401"/>
    </source>
</evidence>
<dbReference type="PANTHER" id="PTHR34698:SF2">
    <property type="entry name" value="5-OXOPROLINASE SUBUNIT B"/>
    <property type="match status" value="1"/>
</dbReference>
<organism evidence="5 6">
    <name type="scientific">Dokdonella fugitiva</name>
    <dbReference type="NCBI Taxonomy" id="328517"/>
    <lineage>
        <taxon>Bacteria</taxon>
        <taxon>Pseudomonadati</taxon>
        <taxon>Pseudomonadota</taxon>
        <taxon>Gammaproteobacteria</taxon>
        <taxon>Lysobacterales</taxon>
        <taxon>Rhodanobacteraceae</taxon>
        <taxon>Dokdonella</taxon>
    </lineage>
</organism>
<accession>A0A839F0T4</accession>
<gene>
    <name evidence="5" type="ORF">FHW12_000125</name>
</gene>
<proteinExistence type="predicted"/>
<dbReference type="Proteomes" id="UP000550401">
    <property type="component" value="Unassembled WGS sequence"/>
</dbReference>
<dbReference type="InterPro" id="IPR029000">
    <property type="entry name" value="Cyclophilin-like_dom_sf"/>
</dbReference>
<evidence type="ECO:0000256" key="2">
    <source>
        <dbReference type="ARBA" id="ARBA00022801"/>
    </source>
</evidence>